<dbReference type="CDD" id="cd11375">
    <property type="entry name" value="Peptidase_M54"/>
    <property type="match status" value="1"/>
</dbReference>
<keyword evidence="2" id="KW-0645">Protease</keyword>
<comment type="caution">
    <text evidence="7">The sequence shown here is derived from an EMBL/GenBank/DDBJ whole genome shotgun (WGS) entry which is preliminary data.</text>
</comment>
<organism evidence="7 8">
    <name type="scientific">Polarella glacialis</name>
    <name type="common">Dinoflagellate</name>
    <dbReference type="NCBI Taxonomy" id="89957"/>
    <lineage>
        <taxon>Eukaryota</taxon>
        <taxon>Sar</taxon>
        <taxon>Alveolata</taxon>
        <taxon>Dinophyceae</taxon>
        <taxon>Suessiales</taxon>
        <taxon>Suessiaceae</taxon>
        <taxon>Polarella</taxon>
    </lineage>
</organism>
<evidence type="ECO:0000256" key="1">
    <source>
        <dbReference type="ARBA" id="ARBA00001947"/>
    </source>
</evidence>
<name>A0A813H8B8_POLGL</name>
<evidence type="ECO:0000256" key="3">
    <source>
        <dbReference type="ARBA" id="ARBA00022723"/>
    </source>
</evidence>
<sequence length="268" mass="30127">MEPQTLQEHLRMANKVDGARRKIYIMLLEDPFPDEEALSAILAYLAAFFRLPVKVVHSPWELMGLTTRPGRSGFGDVQLSMDDVLNWLKRNVPRDAYGIAVVTTIDLFVPGPGRSEYIPGRSHYTQRHGACSLARLCSEVDWKVEPCSRGRFLRRCLKLTSHEVAHMFGLKHCVYTCRMAGTTSLEHHDATTLRFCGRCEGKLQHLLKWSASDLCDRATGLADVLANCSPGAEFDDEVTALRRRPDMPICEPCMAVTSKLQRGPRKPS</sequence>
<evidence type="ECO:0000256" key="6">
    <source>
        <dbReference type="ARBA" id="ARBA00023049"/>
    </source>
</evidence>
<dbReference type="InterPro" id="IPR024079">
    <property type="entry name" value="MetalloPept_cat_dom_sf"/>
</dbReference>
<keyword evidence="5" id="KW-0862">Zinc</keyword>
<proteinExistence type="predicted"/>
<evidence type="ECO:0008006" key="9">
    <source>
        <dbReference type="Google" id="ProtNLM"/>
    </source>
</evidence>
<reference evidence="7" key="1">
    <citation type="submission" date="2021-02" db="EMBL/GenBank/DDBJ databases">
        <authorList>
            <person name="Dougan E. K."/>
            <person name="Rhodes N."/>
            <person name="Thang M."/>
            <person name="Chan C."/>
        </authorList>
    </citation>
    <scope>NUCLEOTIDE SEQUENCE</scope>
</reference>
<keyword evidence="4" id="KW-0378">Hydrolase</keyword>
<keyword evidence="8" id="KW-1185">Reference proteome</keyword>
<dbReference type="InterPro" id="IPR012962">
    <property type="entry name" value="Pept_M54_archaemetzincn"/>
</dbReference>
<comment type="cofactor">
    <cofactor evidence="1">
        <name>Zn(2+)</name>
        <dbReference type="ChEBI" id="CHEBI:29105"/>
    </cofactor>
</comment>
<evidence type="ECO:0000313" key="7">
    <source>
        <dbReference type="EMBL" id="CAE8633818.1"/>
    </source>
</evidence>
<gene>
    <name evidence="7" type="ORF">PGLA1383_LOCUS49572</name>
</gene>
<dbReference type="GO" id="GO:0046872">
    <property type="term" value="F:metal ion binding"/>
    <property type="evidence" value="ECO:0007669"/>
    <property type="project" value="UniProtKB-KW"/>
</dbReference>
<dbReference type="Proteomes" id="UP000654075">
    <property type="component" value="Unassembled WGS sequence"/>
</dbReference>
<evidence type="ECO:0000313" key="8">
    <source>
        <dbReference type="Proteomes" id="UP000654075"/>
    </source>
</evidence>
<accession>A0A813H8B8</accession>
<evidence type="ECO:0000256" key="2">
    <source>
        <dbReference type="ARBA" id="ARBA00022670"/>
    </source>
</evidence>
<keyword evidence="3" id="KW-0479">Metal-binding</keyword>
<protein>
    <recommendedName>
        <fullName evidence="9">Archaemetzincin</fullName>
    </recommendedName>
</protein>
<dbReference type="PANTHER" id="PTHR15910">
    <property type="entry name" value="ARCHAEMETZINCIN"/>
    <property type="match status" value="1"/>
</dbReference>
<dbReference type="AlphaFoldDB" id="A0A813H8B8"/>
<dbReference type="PANTHER" id="PTHR15910:SF1">
    <property type="entry name" value="ARCHAEMETZINCIN-2"/>
    <property type="match status" value="1"/>
</dbReference>
<dbReference type="OrthoDB" id="194149at2759"/>
<dbReference type="EMBL" id="CAJNNV010030841">
    <property type="protein sequence ID" value="CAE8633818.1"/>
    <property type="molecule type" value="Genomic_DNA"/>
</dbReference>
<keyword evidence="6" id="KW-0482">Metalloprotease</keyword>
<dbReference type="Gene3D" id="3.40.390.10">
    <property type="entry name" value="Collagenase (Catalytic Domain)"/>
    <property type="match status" value="1"/>
</dbReference>
<dbReference type="GO" id="GO:0006508">
    <property type="term" value="P:proteolysis"/>
    <property type="evidence" value="ECO:0007669"/>
    <property type="project" value="UniProtKB-KW"/>
</dbReference>
<dbReference type="GO" id="GO:0008237">
    <property type="term" value="F:metallopeptidase activity"/>
    <property type="evidence" value="ECO:0007669"/>
    <property type="project" value="UniProtKB-KW"/>
</dbReference>
<evidence type="ECO:0000256" key="5">
    <source>
        <dbReference type="ARBA" id="ARBA00022833"/>
    </source>
</evidence>
<evidence type="ECO:0000256" key="4">
    <source>
        <dbReference type="ARBA" id="ARBA00022801"/>
    </source>
</evidence>
<dbReference type="Pfam" id="PF07998">
    <property type="entry name" value="Peptidase_M54"/>
    <property type="match status" value="1"/>
</dbReference>